<feature type="compositionally biased region" description="Basic and acidic residues" evidence="1">
    <location>
        <begin position="1448"/>
        <end position="1460"/>
    </location>
</feature>
<feature type="non-terminal residue" evidence="3">
    <location>
        <position position="1"/>
    </location>
</feature>
<keyword evidence="2" id="KW-1133">Transmembrane helix</keyword>
<name>A0ABP0REW4_9DINO</name>
<keyword evidence="4" id="KW-1185">Reference proteome</keyword>
<gene>
    <name evidence="3" type="ORF">SCF082_LOCUS45818</name>
</gene>
<feature type="region of interest" description="Disordered" evidence="1">
    <location>
        <begin position="1431"/>
        <end position="1460"/>
    </location>
</feature>
<comment type="caution">
    <text evidence="3">The sequence shown here is derived from an EMBL/GenBank/DDBJ whole genome shotgun (WGS) entry which is preliminary data.</text>
</comment>
<evidence type="ECO:0000256" key="1">
    <source>
        <dbReference type="SAM" id="MobiDB-lite"/>
    </source>
</evidence>
<evidence type="ECO:0000313" key="4">
    <source>
        <dbReference type="Proteomes" id="UP001642464"/>
    </source>
</evidence>
<feature type="compositionally biased region" description="Pro residues" evidence="1">
    <location>
        <begin position="276"/>
        <end position="290"/>
    </location>
</feature>
<protein>
    <submittedName>
        <fullName evidence="3">Uncharacterized protein</fullName>
    </submittedName>
</protein>
<feature type="region of interest" description="Disordered" evidence="1">
    <location>
        <begin position="562"/>
        <end position="596"/>
    </location>
</feature>
<feature type="transmembrane region" description="Helical" evidence="2">
    <location>
        <begin position="1131"/>
        <end position="1155"/>
    </location>
</feature>
<feature type="region of interest" description="Disordered" evidence="1">
    <location>
        <begin position="249"/>
        <end position="293"/>
    </location>
</feature>
<keyword evidence="2" id="KW-0812">Transmembrane</keyword>
<evidence type="ECO:0000313" key="3">
    <source>
        <dbReference type="EMBL" id="CAK9097672.1"/>
    </source>
</evidence>
<feature type="transmembrane region" description="Helical" evidence="2">
    <location>
        <begin position="1089"/>
        <end position="1110"/>
    </location>
</feature>
<proteinExistence type="predicted"/>
<feature type="region of interest" description="Disordered" evidence="1">
    <location>
        <begin position="331"/>
        <end position="352"/>
    </location>
</feature>
<dbReference type="EMBL" id="CAXAMM010041153">
    <property type="protein sequence ID" value="CAK9097672.1"/>
    <property type="molecule type" value="Genomic_DNA"/>
</dbReference>
<dbReference type="Proteomes" id="UP001642464">
    <property type="component" value="Unassembled WGS sequence"/>
</dbReference>
<feature type="non-terminal residue" evidence="3">
    <location>
        <position position="1849"/>
    </location>
</feature>
<evidence type="ECO:0000256" key="2">
    <source>
        <dbReference type="SAM" id="Phobius"/>
    </source>
</evidence>
<accession>A0ABP0REW4</accession>
<keyword evidence="2" id="KW-0472">Membrane</keyword>
<organism evidence="3 4">
    <name type="scientific">Durusdinium trenchii</name>
    <dbReference type="NCBI Taxonomy" id="1381693"/>
    <lineage>
        <taxon>Eukaryota</taxon>
        <taxon>Sar</taxon>
        <taxon>Alveolata</taxon>
        <taxon>Dinophyceae</taxon>
        <taxon>Suessiales</taxon>
        <taxon>Symbiodiniaceae</taxon>
        <taxon>Durusdinium</taxon>
    </lineage>
</organism>
<reference evidence="3 4" key="1">
    <citation type="submission" date="2024-02" db="EMBL/GenBank/DDBJ databases">
        <authorList>
            <person name="Chen Y."/>
            <person name="Shah S."/>
            <person name="Dougan E. K."/>
            <person name="Thang M."/>
            <person name="Chan C."/>
        </authorList>
    </citation>
    <scope>NUCLEOTIDE SEQUENCE [LARGE SCALE GENOMIC DNA]</scope>
</reference>
<sequence length="1849" mass="205784">LPAFRVQAAEEIGRWLRRGLKGEHRGLSGREKIPQGNQYYLVVRDLTALMAAAEAVREESEAEVPELSSLRDNFVISGDTLIEDFNIGILSFEDPPISTSVISVSLVDNRVLVALPEPAWSRLKRERALPPGALRKAVRVDLQSCSEEDRLQPVGELDLRVWLGLLAEEYEDLAIFQSEEEPVISFPLNAEGRPVLPYARSLVAVARDHFTFLSAESGLGQPEGGGTVSESRLANLEKSVQDIMNKLGKLVDQQGPTPSLKTKEKEKTRPQTQRPVAPPPEEAFAPPPGLDPQAVHQALQAGVTPNAIAEMGRFLALQPAPAQKPRLLVEPVDSSEEEEQVAGGGGGATGSVDPIGTAVIQLTKLVKNMQEQKKEKKSKSLDALLDSYESGSGKEPGSSLKSKAAALRQLQRLLVTNPTVIYQSLERRLQEDWDASEALPGVSATQISARGWLEHRSRVQNYQTSVRFGWTLAGIWDCLRLGRYEEARARAGLGVAMIDQHACDKGSFLVASELTLEEPPPFASFSRHSPPEIWETQHTRLIDGRWVDLILNKLRDLADYHDKRNKLQPPRKDPAAPSPAPKAKPSPKKKVDEGTAFDVWPMPPPYPCWLLPGAATSKDIPFPVRARQKAVNLAVLTLSWLHLRRPRRAPPDMRLGKQLTARQRRAVSKIEIFFREVSFDGNIGPAEMGRTAAKIESWDDLLFSLREQASSLHAGDYSTKLRSREAALGETPKLGRQDGDVGSVVGTMSSAMTVQAKELQASRIAMPKNAPEFDPGPLLDEPHRTVYTDPVSLARPVLEARMPPRIRVHATPIEALAFVEKLDQHHRLRLAEKEEIRPSHLCGAFALTKDAEFDRLILDARPPNDLESTLNDWVQTLGAIQPVLQIELSPEEDLRFSGTDLKDYYYCFRVSRRRALRNALRLPLRPSQVRHLHAYKDHMKSAKVLYPCLSTMAMGDNNAVEIGQKAHMKIGLTSQLFRSHELLTIHGRAPRGSMACGVVIDDVLFCEKVSRDLGKEGQEGVRTEGVRRLEALCEEYVQRGLLPHPKKTFKGDKTASIWGAEINGSTGVCRPAARRLVPLLQLTMRVARLGYASVALLEILCGCWISILQFRRRMMCLLQETYKVQRGRQRTDVIALAAPLVDELWVLCFLAPLAATNLRAFTHDEIFLSDASESCIAAVKTQVSRCFAQELRRHCLARGTWSRLLAPWHSWMREHAKLLPEDELPDGVPLVSHPLWTKLAQYLAFSVCSRRIVSRRRHINLLEIEGILDVERKLASNRSSLRYLLGADSQVALAALVKGRSGSDRINSLLEESLPTILGADLYGEYGYVPSLANCADDPTRDRPVRRPCEDPPSWLAEALVGEFKNFDEWLSLTGYAPQQLAKLPFANAFCTDAEAVNEEVLLPLRSVAKPQRLQVFDDVQAACSRLKEPAIVQKEESEQGASEESDDQTKNRDKSPLKVEESGEAVHHCVASGEVAPPPVTLETADGAADAAELPIAENPCAGALAAEARALLREFAPDQFVLPGGRRAKTTPALQRKGFLDLFSGRAGTATCLSRLFGVWVLTFDFERGEEQNLLNPELREKILQLIRSDCFLGVGAAPECVSFSRAVTPAVRTARQPEGTAGVTENMQKKIEIGNSHAAFILLVLTLADSKELGWWCENPDGLTTTGRQWKLKIGACAHCNPERIGEASKPGPGRWRRPQRDAQELLDVRLVENHTFELQNRVWARFQEWLSKNLSLEARHQLFLCPEIAVMVLERYGLHLFATGGKLYELRHILVLVQQEYPRIRIATYWTLLATRVRGGGAILAYKRNRPIQDILWAMIPVREITEVDEYSREAKDSFRVRKPS</sequence>